<evidence type="ECO:0000313" key="6">
    <source>
        <dbReference type="EMBL" id="SET03571.1"/>
    </source>
</evidence>
<dbReference type="HAMAP" id="MF_00373">
    <property type="entry name" value="Ribosomal_bL28"/>
    <property type="match status" value="1"/>
</dbReference>
<gene>
    <name evidence="5" type="primary">rpmB</name>
    <name evidence="6" type="ORF">SAMN02583745_01205</name>
</gene>
<dbReference type="Pfam" id="PF00830">
    <property type="entry name" value="Ribosomal_L28"/>
    <property type="match status" value="1"/>
</dbReference>
<dbReference type="STRING" id="1123402.SAMN02583745_01205"/>
<dbReference type="AlphaFoldDB" id="A0A1I0B9K3"/>
<dbReference type="SUPFAM" id="SSF143800">
    <property type="entry name" value="L28p-like"/>
    <property type="match status" value="1"/>
</dbReference>
<keyword evidence="3 5" id="KW-0687">Ribonucleoprotein</keyword>
<evidence type="ECO:0000256" key="4">
    <source>
        <dbReference type="ARBA" id="ARBA00035174"/>
    </source>
</evidence>
<evidence type="ECO:0000313" key="7">
    <source>
        <dbReference type="Proteomes" id="UP000242642"/>
    </source>
</evidence>
<reference evidence="7" key="1">
    <citation type="submission" date="2016-10" db="EMBL/GenBank/DDBJ databases">
        <authorList>
            <person name="Varghese N."/>
            <person name="Submissions S."/>
        </authorList>
    </citation>
    <scope>NUCLEOTIDE SEQUENCE [LARGE SCALE GENOMIC DNA]</scope>
    <source>
        <strain evidence="7">DSM 18579</strain>
    </source>
</reference>
<evidence type="ECO:0000256" key="3">
    <source>
        <dbReference type="ARBA" id="ARBA00023274"/>
    </source>
</evidence>
<evidence type="ECO:0000256" key="2">
    <source>
        <dbReference type="ARBA" id="ARBA00022980"/>
    </source>
</evidence>
<name>A0A1I0B9K3_9GAMM</name>
<evidence type="ECO:0000256" key="5">
    <source>
        <dbReference type="HAMAP-Rule" id="MF_00373"/>
    </source>
</evidence>
<evidence type="ECO:0000256" key="1">
    <source>
        <dbReference type="ARBA" id="ARBA00008760"/>
    </source>
</evidence>
<dbReference type="GO" id="GO:0003735">
    <property type="term" value="F:structural constituent of ribosome"/>
    <property type="evidence" value="ECO:0007669"/>
    <property type="project" value="InterPro"/>
</dbReference>
<keyword evidence="7" id="KW-1185">Reference proteome</keyword>
<dbReference type="Gene3D" id="2.30.170.40">
    <property type="entry name" value="Ribosomal protein L28/L24"/>
    <property type="match status" value="1"/>
</dbReference>
<dbReference type="GO" id="GO:0022625">
    <property type="term" value="C:cytosolic large ribosomal subunit"/>
    <property type="evidence" value="ECO:0007669"/>
    <property type="project" value="TreeGrafter"/>
</dbReference>
<comment type="similarity">
    <text evidence="1 5">Belongs to the bacterial ribosomal protein bL28 family.</text>
</comment>
<accession>A0A1I0B9K3</accession>
<dbReference type="PANTHER" id="PTHR13528:SF2">
    <property type="entry name" value="LARGE RIBOSOMAL SUBUNIT PROTEIN BL28M"/>
    <property type="match status" value="1"/>
</dbReference>
<dbReference type="Proteomes" id="UP000242642">
    <property type="component" value="Unassembled WGS sequence"/>
</dbReference>
<sequence>MRIIRRLYERVSWVAQVWLPWLNSRSIPKESSNSSDLLEIKIMSQVCQVTGKKPLVGNHRSHAMNATKRRFLPNLQTHRFWVESEKRFVKLRVSTKGMRIIDKKGIDAVLSELRARGVKF</sequence>
<dbReference type="NCBIfam" id="TIGR00009">
    <property type="entry name" value="L28"/>
    <property type="match status" value="1"/>
</dbReference>
<dbReference type="InterPro" id="IPR037147">
    <property type="entry name" value="Ribosomal_bL28_sf"/>
</dbReference>
<keyword evidence="2 5" id="KW-0689">Ribosomal protein</keyword>
<organism evidence="6 7">
    <name type="scientific">Thorsellia anophelis DSM 18579</name>
    <dbReference type="NCBI Taxonomy" id="1123402"/>
    <lineage>
        <taxon>Bacteria</taxon>
        <taxon>Pseudomonadati</taxon>
        <taxon>Pseudomonadota</taxon>
        <taxon>Gammaproteobacteria</taxon>
        <taxon>Enterobacterales</taxon>
        <taxon>Thorselliaceae</taxon>
        <taxon>Thorsellia</taxon>
    </lineage>
</organism>
<dbReference type="EMBL" id="FOHV01000007">
    <property type="protein sequence ID" value="SET03571.1"/>
    <property type="molecule type" value="Genomic_DNA"/>
</dbReference>
<dbReference type="InterPro" id="IPR034704">
    <property type="entry name" value="Ribosomal_bL28/bL31-like_sf"/>
</dbReference>
<dbReference type="FunFam" id="2.30.170.40:FF:000001">
    <property type="entry name" value="50S ribosomal protein L28"/>
    <property type="match status" value="1"/>
</dbReference>
<dbReference type="InterPro" id="IPR026569">
    <property type="entry name" value="Ribosomal_bL28"/>
</dbReference>
<proteinExistence type="inferred from homology"/>
<protein>
    <recommendedName>
        <fullName evidence="4 5">Large ribosomal subunit protein bL28</fullName>
    </recommendedName>
</protein>
<dbReference type="PANTHER" id="PTHR13528">
    <property type="entry name" value="39S RIBOSOMAL PROTEIN L28, MITOCHONDRIAL"/>
    <property type="match status" value="1"/>
</dbReference>
<dbReference type="GO" id="GO:0006412">
    <property type="term" value="P:translation"/>
    <property type="evidence" value="ECO:0007669"/>
    <property type="project" value="UniProtKB-UniRule"/>
</dbReference>
<dbReference type="InterPro" id="IPR001383">
    <property type="entry name" value="Ribosomal_bL28_bact-type"/>
</dbReference>